<feature type="compositionally biased region" description="Low complexity" evidence="1">
    <location>
        <begin position="34"/>
        <end position="45"/>
    </location>
</feature>
<name>A0A804QVU5_MAIZE</name>
<dbReference type="EnsemblPlants" id="Zm00001eb364170_T001">
    <property type="protein sequence ID" value="Zm00001eb364170_P001"/>
    <property type="gene ID" value="Zm00001eb364170"/>
</dbReference>
<protein>
    <submittedName>
        <fullName evidence="2">Uncharacterized protein</fullName>
    </submittedName>
</protein>
<reference evidence="3" key="1">
    <citation type="journal article" date="2009" name="Science">
        <title>The B73 maize genome: complexity, diversity, and dynamics.</title>
        <authorList>
            <person name="Schnable P.S."/>
            <person name="Ware D."/>
            <person name="Fulton R.S."/>
            <person name="Stein J.C."/>
            <person name="Wei F."/>
            <person name="Pasternak S."/>
            <person name="Liang C."/>
            <person name="Zhang J."/>
            <person name="Fulton L."/>
            <person name="Graves T.A."/>
            <person name="Minx P."/>
            <person name="Reily A.D."/>
            <person name="Courtney L."/>
            <person name="Kruchowski S.S."/>
            <person name="Tomlinson C."/>
            <person name="Strong C."/>
            <person name="Delehaunty K."/>
            <person name="Fronick C."/>
            <person name="Courtney B."/>
            <person name="Rock S.M."/>
            <person name="Belter E."/>
            <person name="Du F."/>
            <person name="Kim K."/>
            <person name="Abbott R.M."/>
            <person name="Cotton M."/>
            <person name="Levy A."/>
            <person name="Marchetto P."/>
            <person name="Ochoa K."/>
            <person name="Jackson S.M."/>
            <person name="Gillam B."/>
            <person name="Chen W."/>
            <person name="Yan L."/>
            <person name="Higginbotham J."/>
            <person name="Cardenas M."/>
            <person name="Waligorski J."/>
            <person name="Applebaum E."/>
            <person name="Phelps L."/>
            <person name="Falcone J."/>
            <person name="Kanchi K."/>
            <person name="Thane T."/>
            <person name="Scimone A."/>
            <person name="Thane N."/>
            <person name="Henke J."/>
            <person name="Wang T."/>
            <person name="Ruppert J."/>
            <person name="Shah N."/>
            <person name="Rotter K."/>
            <person name="Hodges J."/>
            <person name="Ingenthron E."/>
            <person name="Cordes M."/>
            <person name="Kohlberg S."/>
            <person name="Sgro J."/>
            <person name="Delgado B."/>
            <person name="Mead K."/>
            <person name="Chinwalla A."/>
            <person name="Leonard S."/>
            <person name="Crouse K."/>
            <person name="Collura K."/>
            <person name="Kudrna D."/>
            <person name="Currie J."/>
            <person name="He R."/>
            <person name="Angelova A."/>
            <person name="Rajasekar S."/>
            <person name="Mueller T."/>
            <person name="Lomeli R."/>
            <person name="Scara G."/>
            <person name="Ko A."/>
            <person name="Delaney K."/>
            <person name="Wissotski M."/>
            <person name="Lopez G."/>
            <person name="Campos D."/>
            <person name="Braidotti M."/>
            <person name="Ashley E."/>
            <person name="Golser W."/>
            <person name="Kim H."/>
            <person name="Lee S."/>
            <person name="Lin J."/>
            <person name="Dujmic Z."/>
            <person name="Kim W."/>
            <person name="Talag J."/>
            <person name="Zuccolo A."/>
            <person name="Fan C."/>
            <person name="Sebastian A."/>
            <person name="Kramer M."/>
            <person name="Spiegel L."/>
            <person name="Nascimento L."/>
            <person name="Zutavern T."/>
            <person name="Miller B."/>
            <person name="Ambroise C."/>
            <person name="Muller S."/>
            <person name="Spooner W."/>
            <person name="Narechania A."/>
            <person name="Ren L."/>
            <person name="Wei S."/>
            <person name="Kumari S."/>
            <person name="Faga B."/>
            <person name="Levy M.J."/>
            <person name="McMahan L."/>
            <person name="Van Buren P."/>
            <person name="Vaughn M.W."/>
            <person name="Ying K."/>
            <person name="Yeh C.-T."/>
            <person name="Emrich S.J."/>
            <person name="Jia Y."/>
            <person name="Kalyanaraman A."/>
            <person name="Hsia A.-P."/>
            <person name="Barbazuk W.B."/>
            <person name="Baucom R.S."/>
            <person name="Brutnell T.P."/>
            <person name="Carpita N.C."/>
            <person name="Chaparro C."/>
            <person name="Chia J.-M."/>
            <person name="Deragon J.-M."/>
            <person name="Estill J.C."/>
            <person name="Fu Y."/>
            <person name="Jeddeloh J.A."/>
            <person name="Han Y."/>
            <person name="Lee H."/>
            <person name="Li P."/>
            <person name="Lisch D.R."/>
            <person name="Liu S."/>
            <person name="Liu Z."/>
            <person name="Nagel D.H."/>
            <person name="McCann M.C."/>
            <person name="SanMiguel P."/>
            <person name="Myers A.M."/>
            <person name="Nettleton D."/>
            <person name="Nguyen J."/>
            <person name="Penning B.W."/>
            <person name="Ponnala L."/>
            <person name="Schneider K.L."/>
            <person name="Schwartz D.C."/>
            <person name="Sharma A."/>
            <person name="Soderlund C."/>
            <person name="Springer N.M."/>
            <person name="Sun Q."/>
            <person name="Wang H."/>
            <person name="Waterman M."/>
            <person name="Westerman R."/>
            <person name="Wolfgruber T.K."/>
            <person name="Yang L."/>
            <person name="Yu Y."/>
            <person name="Zhang L."/>
            <person name="Zhou S."/>
            <person name="Zhu Q."/>
            <person name="Bennetzen J.L."/>
            <person name="Dawe R.K."/>
            <person name="Jiang J."/>
            <person name="Jiang N."/>
            <person name="Presting G.G."/>
            <person name="Wessler S.R."/>
            <person name="Aluru S."/>
            <person name="Martienssen R.A."/>
            <person name="Clifton S.W."/>
            <person name="McCombie W.R."/>
            <person name="Wing R.A."/>
            <person name="Wilson R.K."/>
        </authorList>
    </citation>
    <scope>NUCLEOTIDE SEQUENCE [LARGE SCALE GENOMIC DNA]</scope>
    <source>
        <strain evidence="3">cv. B73</strain>
    </source>
</reference>
<evidence type="ECO:0000313" key="2">
    <source>
        <dbReference type="EnsemblPlants" id="Zm00001eb364170_P003"/>
    </source>
</evidence>
<dbReference type="EnsemblPlants" id="Zm00001eb364170_T003">
    <property type="protein sequence ID" value="Zm00001eb364170_P003"/>
    <property type="gene ID" value="Zm00001eb364170"/>
</dbReference>
<dbReference type="AlphaFoldDB" id="A0A804QVU5"/>
<reference evidence="2" key="3">
    <citation type="submission" date="2021-05" db="UniProtKB">
        <authorList>
            <consortium name="EnsemblPlants"/>
        </authorList>
    </citation>
    <scope>IDENTIFICATION</scope>
    <source>
        <strain evidence="2">cv. B73</strain>
    </source>
</reference>
<reference evidence="2" key="2">
    <citation type="submission" date="2019-07" db="EMBL/GenBank/DDBJ databases">
        <authorList>
            <person name="Seetharam A."/>
            <person name="Woodhouse M."/>
            <person name="Cannon E."/>
        </authorList>
    </citation>
    <scope>NUCLEOTIDE SEQUENCE [LARGE SCALE GENOMIC DNA]</scope>
    <source>
        <strain evidence="2">cv. B73</strain>
    </source>
</reference>
<sequence length="157" mass="17536">MKGGRLHRPEPPQTHLAMAAAVAAPPIPAPNHTPLPSSLTSSRPHSQLKELSRNREPHHRIRSSRVAGMVVAELTMTARWCRTPHRRRHRANDGEQGFSRDAGLAMEAIHSLSASKSSYPMVDLTQLFMTATQERKRLESQGQILRVICTSMGTRRH</sequence>
<dbReference type="Gramene" id="Zm00001eb364170_T001">
    <property type="protein sequence ID" value="Zm00001eb364170_P001"/>
    <property type="gene ID" value="Zm00001eb364170"/>
</dbReference>
<accession>A0A804QVU5</accession>
<keyword evidence="3" id="KW-1185">Reference proteome</keyword>
<dbReference type="Gramene" id="Zm00001eb364170_T002">
    <property type="protein sequence ID" value="Zm00001eb364170_P002"/>
    <property type="gene ID" value="Zm00001eb364170"/>
</dbReference>
<dbReference type="EnsemblPlants" id="Zm00001eb364170_T002">
    <property type="protein sequence ID" value="Zm00001eb364170_P002"/>
    <property type="gene ID" value="Zm00001eb364170"/>
</dbReference>
<dbReference type="Proteomes" id="UP000007305">
    <property type="component" value="Chromosome 8"/>
</dbReference>
<proteinExistence type="predicted"/>
<evidence type="ECO:0000313" key="3">
    <source>
        <dbReference type="Proteomes" id="UP000007305"/>
    </source>
</evidence>
<organism evidence="2 3">
    <name type="scientific">Zea mays</name>
    <name type="common">Maize</name>
    <dbReference type="NCBI Taxonomy" id="4577"/>
    <lineage>
        <taxon>Eukaryota</taxon>
        <taxon>Viridiplantae</taxon>
        <taxon>Streptophyta</taxon>
        <taxon>Embryophyta</taxon>
        <taxon>Tracheophyta</taxon>
        <taxon>Spermatophyta</taxon>
        <taxon>Magnoliopsida</taxon>
        <taxon>Liliopsida</taxon>
        <taxon>Poales</taxon>
        <taxon>Poaceae</taxon>
        <taxon>PACMAD clade</taxon>
        <taxon>Panicoideae</taxon>
        <taxon>Andropogonodae</taxon>
        <taxon>Andropogoneae</taxon>
        <taxon>Tripsacinae</taxon>
        <taxon>Zea</taxon>
    </lineage>
</organism>
<evidence type="ECO:0000256" key="1">
    <source>
        <dbReference type="SAM" id="MobiDB-lite"/>
    </source>
</evidence>
<dbReference type="Gramene" id="Zm00001eb364170_T003">
    <property type="protein sequence ID" value="Zm00001eb364170_P003"/>
    <property type="gene ID" value="Zm00001eb364170"/>
</dbReference>
<feature type="region of interest" description="Disordered" evidence="1">
    <location>
        <begin position="23"/>
        <end position="61"/>
    </location>
</feature>